<evidence type="ECO:0008006" key="7">
    <source>
        <dbReference type="Google" id="ProtNLM"/>
    </source>
</evidence>
<keyword evidence="6" id="KW-1185">Reference proteome</keyword>
<name>A0A9P4TIC2_CURKU</name>
<dbReference type="PANTHER" id="PTHR31069:SF25">
    <property type="entry name" value="TRANSCRIPTION FACTOR, PUTATIVE (EUROFUNG)-RELATED"/>
    <property type="match status" value="1"/>
</dbReference>
<dbReference type="InterPro" id="IPR050675">
    <property type="entry name" value="OAF3"/>
</dbReference>
<evidence type="ECO:0000256" key="3">
    <source>
        <dbReference type="ARBA" id="ARBA00023163"/>
    </source>
</evidence>
<evidence type="ECO:0000313" key="5">
    <source>
        <dbReference type="EMBL" id="KAF3006673.1"/>
    </source>
</evidence>
<dbReference type="EMBL" id="SWKU01000005">
    <property type="protein sequence ID" value="KAF3006673.1"/>
    <property type="molecule type" value="Genomic_DNA"/>
</dbReference>
<accession>A0A9P4TIC2</accession>
<evidence type="ECO:0000256" key="2">
    <source>
        <dbReference type="ARBA" id="ARBA00023125"/>
    </source>
</evidence>
<evidence type="ECO:0000313" key="6">
    <source>
        <dbReference type="Proteomes" id="UP000801428"/>
    </source>
</evidence>
<dbReference type="Pfam" id="PF11951">
    <property type="entry name" value="Fungal_trans_2"/>
    <property type="match status" value="1"/>
</dbReference>
<dbReference type="GO" id="GO:0003677">
    <property type="term" value="F:DNA binding"/>
    <property type="evidence" value="ECO:0007669"/>
    <property type="project" value="UniProtKB-KW"/>
</dbReference>
<dbReference type="OrthoDB" id="3676575at2759"/>
<dbReference type="PANTHER" id="PTHR31069">
    <property type="entry name" value="OLEATE-ACTIVATED TRANSCRIPTION FACTOR 1-RELATED"/>
    <property type="match status" value="1"/>
</dbReference>
<dbReference type="InterPro" id="IPR021858">
    <property type="entry name" value="Fun_TF"/>
</dbReference>
<keyword evidence="3" id="KW-0804">Transcription</keyword>
<evidence type="ECO:0000256" key="1">
    <source>
        <dbReference type="ARBA" id="ARBA00023015"/>
    </source>
</evidence>
<comment type="caution">
    <text evidence="5">The sequence shown here is derived from an EMBL/GenBank/DDBJ whole genome shotgun (WGS) entry which is preliminary data.</text>
</comment>
<reference evidence="5" key="1">
    <citation type="submission" date="2019-04" db="EMBL/GenBank/DDBJ databases">
        <title>Sequencing of skin fungus with MAO and IRED activity.</title>
        <authorList>
            <person name="Marsaioli A.J."/>
            <person name="Bonatto J.M.C."/>
            <person name="Reis Junior O."/>
        </authorList>
    </citation>
    <scope>NUCLEOTIDE SEQUENCE</scope>
    <source>
        <strain evidence="5">30M1</strain>
    </source>
</reference>
<dbReference type="Proteomes" id="UP000801428">
    <property type="component" value="Unassembled WGS sequence"/>
</dbReference>
<proteinExistence type="predicted"/>
<organism evidence="5 6">
    <name type="scientific">Curvularia kusanoi</name>
    <name type="common">Cochliobolus kusanoi</name>
    <dbReference type="NCBI Taxonomy" id="90978"/>
    <lineage>
        <taxon>Eukaryota</taxon>
        <taxon>Fungi</taxon>
        <taxon>Dikarya</taxon>
        <taxon>Ascomycota</taxon>
        <taxon>Pezizomycotina</taxon>
        <taxon>Dothideomycetes</taxon>
        <taxon>Pleosporomycetidae</taxon>
        <taxon>Pleosporales</taxon>
        <taxon>Pleosporineae</taxon>
        <taxon>Pleosporaceae</taxon>
        <taxon>Curvularia</taxon>
    </lineage>
</organism>
<keyword evidence="2" id="KW-0238">DNA-binding</keyword>
<keyword evidence="1" id="KW-0805">Transcription regulation</keyword>
<keyword evidence="4" id="KW-0539">Nucleus</keyword>
<dbReference type="AlphaFoldDB" id="A0A9P4TIC2"/>
<evidence type="ECO:0000256" key="4">
    <source>
        <dbReference type="ARBA" id="ARBA00023242"/>
    </source>
</evidence>
<gene>
    <name evidence="5" type="ORF">E8E13_008564</name>
</gene>
<protein>
    <recommendedName>
        <fullName evidence="7">C6 transcription factor</fullName>
    </recommendedName>
</protein>
<sequence length="386" mass="43733">MQESLRLETSGPGKAKYKDQLMAIFSLIALATEMGNAADARCYLIDAERLVRLRGMSTKKASRRARLLHHVYTWQRIVGESTFVLYDHKNASLQNKIERTLNNHASTPVIGSCGTNYDSCGTDSDDDVEAQKDPDTGLRDIHLEDVRLWPNTLYMDIYGIPEIWLSYVSQTTRIANIMDYLEETEIQPTKKFHDCLQRKTAQLENRICSLSAQYSATGQLSPSRDKQGESITLGAAKASRAMMRALVSALLILFYRRIRKVHPFILQAHVNDVISALKDFDLAHNESGVRSPGTPWPAFIAGSEAMSKPPRDWLMKWMQEGAAHSAFNGFTTAQQVMREVWKRRDVAARNTEGNTNSSSEKIATKKRGMYSWVDVLREGNFWLMLY</sequence>